<dbReference type="AlphaFoldDB" id="A0A086BJU7"/>
<gene>
    <name evidence="2" type="ORF">IQ37_06525</name>
</gene>
<dbReference type="Pfam" id="PF12867">
    <property type="entry name" value="DinB_2"/>
    <property type="match status" value="1"/>
</dbReference>
<reference evidence="2 3" key="1">
    <citation type="submission" date="2014-07" db="EMBL/GenBank/DDBJ databases">
        <title>Genome of Chryseobacterium piperi CTM.</title>
        <authorList>
            <person name="Pipes S.E."/>
            <person name="Stropko S.J."/>
            <person name="Newman J.D."/>
        </authorList>
    </citation>
    <scope>NUCLEOTIDE SEQUENCE [LARGE SCALE GENOMIC DNA]</scope>
    <source>
        <strain evidence="2 3">CTM</strain>
    </source>
</reference>
<accession>A0A086BJU7</accession>
<feature type="domain" description="DinB-like" evidence="1">
    <location>
        <begin position="15"/>
        <end position="159"/>
    </location>
</feature>
<dbReference type="RefSeq" id="WP_034682744.1">
    <property type="nucleotide sequence ID" value="NZ_CP023049.2"/>
</dbReference>
<sequence>MSNTTLNLQEIKESLQHSQKSFLKLLDEVVPTQKLYTRPSFEEWSCGIVFWHIGEARVFFVNEIQKVLHDPSLSIGRKMDNPARLANIEEADKVQPSSAEIRNRLEKSYAEITRLFEKLTPADLEKEIQHMNPKFGLMKLRDFIDHFIVEHDNIHVAQINRVVKQIS</sequence>
<dbReference type="STRING" id="558152.IQ37_06525"/>
<dbReference type="KEGG" id="cpip:CJF12_16155"/>
<evidence type="ECO:0000313" key="2">
    <source>
        <dbReference type="EMBL" id="KFF29211.1"/>
    </source>
</evidence>
<proteinExistence type="predicted"/>
<dbReference type="EMBL" id="JPRJ01000008">
    <property type="protein sequence ID" value="KFF29211.1"/>
    <property type="molecule type" value="Genomic_DNA"/>
</dbReference>
<protein>
    <recommendedName>
        <fullName evidence="1">DinB-like domain-containing protein</fullName>
    </recommendedName>
</protein>
<dbReference type="InterPro" id="IPR024775">
    <property type="entry name" value="DinB-like"/>
</dbReference>
<name>A0A086BJU7_9FLAO</name>
<dbReference type="eggNOG" id="COG2318">
    <property type="taxonomic scope" value="Bacteria"/>
</dbReference>
<dbReference type="Proteomes" id="UP000028709">
    <property type="component" value="Unassembled WGS sequence"/>
</dbReference>
<evidence type="ECO:0000259" key="1">
    <source>
        <dbReference type="Pfam" id="PF12867"/>
    </source>
</evidence>
<organism evidence="2 3">
    <name type="scientific">Chryseobacterium piperi</name>
    <dbReference type="NCBI Taxonomy" id="558152"/>
    <lineage>
        <taxon>Bacteria</taxon>
        <taxon>Pseudomonadati</taxon>
        <taxon>Bacteroidota</taxon>
        <taxon>Flavobacteriia</taxon>
        <taxon>Flavobacteriales</taxon>
        <taxon>Weeksellaceae</taxon>
        <taxon>Chryseobacterium group</taxon>
        <taxon>Chryseobacterium</taxon>
    </lineage>
</organism>
<comment type="caution">
    <text evidence="2">The sequence shown here is derived from an EMBL/GenBank/DDBJ whole genome shotgun (WGS) entry which is preliminary data.</text>
</comment>
<evidence type="ECO:0000313" key="3">
    <source>
        <dbReference type="Proteomes" id="UP000028709"/>
    </source>
</evidence>
<dbReference type="InterPro" id="IPR034660">
    <property type="entry name" value="DinB/YfiT-like"/>
</dbReference>
<dbReference type="SUPFAM" id="SSF109854">
    <property type="entry name" value="DinB/YfiT-like putative metalloenzymes"/>
    <property type="match status" value="1"/>
</dbReference>
<keyword evidence="3" id="KW-1185">Reference proteome</keyword>
<dbReference type="Gene3D" id="1.20.120.450">
    <property type="entry name" value="dinb family like domain"/>
    <property type="match status" value="1"/>
</dbReference>